<evidence type="ECO:0000313" key="12">
    <source>
        <dbReference type="EMBL" id="KZL68949.1"/>
    </source>
</evidence>
<keyword evidence="3 9" id="KW-0812">Transmembrane</keyword>
<keyword evidence="4" id="KW-0547">Nucleotide-binding</keyword>
<feature type="region of interest" description="Disordered" evidence="8">
    <location>
        <begin position="285"/>
        <end position="304"/>
    </location>
</feature>
<dbReference type="GO" id="GO:0071944">
    <property type="term" value="C:cell periphery"/>
    <property type="evidence" value="ECO:0007669"/>
    <property type="project" value="UniProtKB-ARBA"/>
</dbReference>
<evidence type="ECO:0000256" key="10">
    <source>
        <dbReference type="SAM" id="SignalP"/>
    </source>
</evidence>
<evidence type="ECO:0000256" key="3">
    <source>
        <dbReference type="ARBA" id="ARBA00022692"/>
    </source>
</evidence>
<feature type="region of interest" description="Disordered" evidence="8">
    <location>
        <begin position="225"/>
        <end position="263"/>
    </location>
</feature>
<dbReference type="Pfam" id="PF21314">
    <property type="entry name" value="TM_ErbB1"/>
    <property type="match status" value="1"/>
</dbReference>
<gene>
    <name evidence="12" type="ORF">CI238_09515</name>
</gene>
<feature type="compositionally biased region" description="Low complexity" evidence="8">
    <location>
        <begin position="232"/>
        <end position="248"/>
    </location>
</feature>
<dbReference type="AlphaFoldDB" id="A0A166R9J7"/>
<dbReference type="GO" id="GO:0005524">
    <property type="term" value="F:ATP binding"/>
    <property type="evidence" value="ECO:0007669"/>
    <property type="project" value="UniProtKB-KW"/>
</dbReference>
<evidence type="ECO:0000256" key="9">
    <source>
        <dbReference type="SAM" id="Phobius"/>
    </source>
</evidence>
<dbReference type="InterPro" id="IPR051694">
    <property type="entry name" value="Immunoregulatory_rcpt-like"/>
</dbReference>
<evidence type="ECO:0000256" key="1">
    <source>
        <dbReference type="ARBA" id="ARBA00004167"/>
    </source>
</evidence>
<evidence type="ECO:0000313" key="13">
    <source>
        <dbReference type="Proteomes" id="UP000076584"/>
    </source>
</evidence>
<protein>
    <recommendedName>
        <fullName evidence="11">Epidermal growth factor receptor-like transmembrane-juxtamembrane segment domain-containing protein</fullName>
    </recommendedName>
</protein>
<dbReference type="GO" id="GO:0016020">
    <property type="term" value="C:membrane"/>
    <property type="evidence" value="ECO:0007669"/>
    <property type="project" value="UniProtKB-SubCell"/>
</dbReference>
<evidence type="ECO:0000259" key="11">
    <source>
        <dbReference type="Pfam" id="PF21314"/>
    </source>
</evidence>
<feature type="signal peptide" evidence="10">
    <location>
        <begin position="1"/>
        <end position="28"/>
    </location>
</feature>
<comment type="subcellular location">
    <subcellularLocation>
        <location evidence="1">Membrane</location>
        <topology evidence="1">Single-pass membrane protein</topology>
    </subcellularLocation>
</comment>
<accession>A0A166R9J7</accession>
<name>A0A166R9J7_COLIC</name>
<evidence type="ECO:0000256" key="5">
    <source>
        <dbReference type="ARBA" id="ARBA00022840"/>
    </source>
</evidence>
<evidence type="ECO:0000256" key="8">
    <source>
        <dbReference type="SAM" id="MobiDB-lite"/>
    </source>
</evidence>
<keyword evidence="5" id="KW-0067">ATP-binding</keyword>
<dbReference type="EMBL" id="LFIW01002495">
    <property type="protein sequence ID" value="KZL68949.1"/>
    <property type="molecule type" value="Genomic_DNA"/>
</dbReference>
<sequence length="304" mass="32649">MALGFDQRRLGLQAVFLMISLSIQATVAQECKHSGGWSLRSEGKCPRNAAVDCGKKTQHRCCPNGLTCEGKGYSYTGNYCCPAGMDGALCIERINKQPKCPDPTWNLWGVPRAQDTGEWCCMPGYNGTYTLVDGDFAYQCTPNTTTDITQGVFWAEMAPSASCTLPSITILDEPTNSMSGGAIAGAVIGGVFGAVILAAVLYFLWRRRKRPGVSVETVSTTAAGAYGDDKSQIPQVSQPSQPSQPSQSGFTHGSGDTRKLVIEETPAEMESPFIYELDARPLSLHELPSPCAESNPMKGDQDKV</sequence>
<keyword evidence="2" id="KW-0597">Phosphoprotein</keyword>
<comment type="caution">
    <text evidence="12">The sequence shown here is derived from an EMBL/GenBank/DDBJ whole genome shotgun (WGS) entry which is preliminary data.</text>
</comment>
<dbReference type="CDD" id="cd12087">
    <property type="entry name" value="TM_EGFR-like"/>
    <property type="match status" value="1"/>
</dbReference>
<feature type="domain" description="Epidermal growth factor receptor-like transmembrane-juxtamembrane segment" evidence="11">
    <location>
        <begin position="183"/>
        <end position="209"/>
    </location>
</feature>
<keyword evidence="7 9" id="KW-0472">Membrane</keyword>
<evidence type="ECO:0000256" key="7">
    <source>
        <dbReference type="ARBA" id="ARBA00023136"/>
    </source>
</evidence>
<dbReference type="PANTHER" id="PTHR15549:SF6">
    <property type="entry name" value="MID2 DOMAIN-CONTAINING PROTEIN"/>
    <property type="match status" value="1"/>
</dbReference>
<keyword evidence="13" id="KW-1185">Reference proteome</keyword>
<evidence type="ECO:0000256" key="4">
    <source>
        <dbReference type="ARBA" id="ARBA00022741"/>
    </source>
</evidence>
<feature type="chain" id="PRO_5007879007" description="Epidermal growth factor receptor-like transmembrane-juxtamembrane segment domain-containing protein" evidence="10">
    <location>
        <begin position="29"/>
        <end position="304"/>
    </location>
</feature>
<evidence type="ECO:0000256" key="6">
    <source>
        <dbReference type="ARBA" id="ARBA00022989"/>
    </source>
</evidence>
<dbReference type="Proteomes" id="UP000076584">
    <property type="component" value="Unassembled WGS sequence"/>
</dbReference>
<dbReference type="PANTHER" id="PTHR15549">
    <property type="entry name" value="PAIRED IMMUNOGLOBULIN-LIKE TYPE 2 RECEPTOR"/>
    <property type="match status" value="1"/>
</dbReference>
<dbReference type="STRING" id="1573173.A0A166R9J7"/>
<proteinExistence type="predicted"/>
<organism evidence="12 13">
    <name type="scientific">Colletotrichum incanum</name>
    <name type="common">Soybean anthracnose fungus</name>
    <dbReference type="NCBI Taxonomy" id="1573173"/>
    <lineage>
        <taxon>Eukaryota</taxon>
        <taxon>Fungi</taxon>
        <taxon>Dikarya</taxon>
        <taxon>Ascomycota</taxon>
        <taxon>Pezizomycotina</taxon>
        <taxon>Sordariomycetes</taxon>
        <taxon>Hypocreomycetidae</taxon>
        <taxon>Glomerellales</taxon>
        <taxon>Glomerellaceae</taxon>
        <taxon>Colletotrichum</taxon>
        <taxon>Colletotrichum spaethianum species complex</taxon>
    </lineage>
</organism>
<feature type="transmembrane region" description="Helical" evidence="9">
    <location>
        <begin position="182"/>
        <end position="205"/>
    </location>
</feature>
<evidence type="ECO:0000256" key="2">
    <source>
        <dbReference type="ARBA" id="ARBA00022553"/>
    </source>
</evidence>
<keyword evidence="6 9" id="KW-1133">Transmembrane helix</keyword>
<dbReference type="InterPro" id="IPR049328">
    <property type="entry name" value="TM_ErbB1"/>
</dbReference>
<keyword evidence="10" id="KW-0732">Signal</keyword>
<reference evidence="12 13" key="1">
    <citation type="submission" date="2015-06" db="EMBL/GenBank/DDBJ databases">
        <title>Survival trade-offs in plant roots during colonization by closely related pathogenic and mutualistic fungi.</title>
        <authorList>
            <person name="Hacquard S."/>
            <person name="Kracher B."/>
            <person name="Hiruma K."/>
            <person name="Weinman A."/>
            <person name="Muench P."/>
            <person name="Garrido Oter R."/>
            <person name="Ver Loren van Themaat E."/>
            <person name="Dallerey J.-F."/>
            <person name="Damm U."/>
            <person name="Henrissat B."/>
            <person name="Lespinet O."/>
            <person name="Thon M."/>
            <person name="Kemen E."/>
            <person name="McHardy A.C."/>
            <person name="Schulze-Lefert P."/>
            <person name="O'Connell R.J."/>
        </authorList>
    </citation>
    <scope>NUCLEOTIDE SEQUENCE [LARGE SCALE GENOMIC DNA]</scope>
    <source>
        <strain evidence="12 13">MAFF 238704</strain>
    </source>
</reference>